<name>A0A7J7IT42_BUGNE</name>
<dbReference type="EMBL" id="VXIV02003509">
    <property type="protein sequence ID" value="KAF6016571.1"/>
    <property type="molecule type" value="Genomic_DNA"/>
</dbReference>
<keyword evidence="2" id="KW-1185">Reference proteome</keyword>
<dbReference type="AlphaFoldDB" id="A0A7J7IT42"/>
<proteinExistence type="predicted"/>
<organism evidence="1 2">
    <name type="scientific">Bugula neritina</name>
    <name type="common">Brown bryozoan</name>
    <name type="synonym">Sertularia neritina</name>
    <dbReference type="NCBI Taxonomy" id="10212"/>
    <lineage>
        <taxon>Eukaryota</taxon>
        <taxon>Metazoa</taxon>
        <taxon>Spiralia</taxon>
        <taxon>Lophotrochozoa</taxon>
        <taxon>Bryozoa</taxon>
        <taxon>Gymnolaemata</taxon>
        <taxon>Cheilostomatida</taxon>
        <taxon>Flustrina</taxon>
        <taxon>Buguloidea</taxon>
        <taxon>Bugulidae</taxon>
        <taxon>Bugula</taxon>
    </lineage>
</organism>
<reference evidence="1" key="1">
    <citation type="submission" date="2020-06" db="EMBL/GenBank/DDBJ databases">
        <title>Draft genome of Bugula neritina, a colonial animal packing powerful symbionts and potential medicines.</title>
        <authorList>
            <person name="Rayko M."/>
        </authorList>
    </citation>
    <scope>NUCLEOTIDE SEQUENCE [LARGE SCALE GENOMIC DNA]</scope>
    <source>
        <strain evidence="1">Kwan_BN1</strain>
    </source>
</reference>
<accession>A0A7J7IT42</accession>
<gene>
    <name evidence="1" type="ORF">EB796_025115</name>
</gene>
<protein>
    <submittedName>
        <fullName evidence="1">Uncharacterized protein</fullName>
    </submittedName>
</protein>
<evidence type="ECO:0000313" key="2">
    <source>
        <dbReference type="Proteomes" id="UP000593567"/>
    </source>
</evidence>
<comment type="caution">
    <text evidence="1">The sequence shown here is derived from an EMBL/GenBank/DDBJ whole genome shotgun (WGS) entry which is preliminary data.</text>
</comment>
<dbReference type="Proteomes" id="UP000593567">
    <property type="component" value="Unassembled WGS sequence"/>
</dbReference>
<evidence type="ECO:0000313" key="1">
    <source>
        <dbReference type="EMBL" id="KAF6016571.1"/>
    </source>
</evidence>
<sequence>MDCCMFLCSFQSCDISKTMTSGAERMKCLQPEDGEGYGDLVIYLEEGVHQHMAVRYCYDIIYSTDAATVCYVDMRLFPKATPI</sequence>